<evidence type="ECO:0000256" key="2">
    <source>
        <dbReference type="SAM" id="SignalP"/>
    </source>
</evidence>
<keyword evidence="6" id="KW-1185">Reference proteome</keyword>
<reference evidence="5" key="1">
    <citation type="submission" date="2016-11" db="EMBL/GenBank/DDBJ databases">
        <authorList>
            <person name="Varghese N."/>
            <person name="Submissions S."/>
        </authorList>
    </citation>
    <scope>NUCLEOTIDE SEQUENCE [LARGE SCALE GENOMIC DNA]</scope>
    <source>
        <strain evidence="5">DSM 19859</strain>
    </source>
</reference>
<evidence type="ECO:0000313" key="6">
    <source>
        <dbReference type="Proteomes" id="UP000290037"/>
    </source>
</evidence>
<gene>
    <name evidence="3" type="ORF">DSM01_1633</name>
    <name evidence="4" type="ORF">SAMN04487999_2358</name>
</gene>
<dbReference type="EMBL" id="FQXT01000004">
    <property type="protein sequence ID" value="SHI15599.1"/>
    <property type="molecule type" value="Genomic_DNA"/>
</dbReference>
<dbReference type="Proteomes" id="UP000184240">
    <property type="component" value="Unassembled WGS sequence"/>
</dbReference>
<evidence type="ECO:0000313" key="3">
    <source>
        <dbReference type="EMBL" id="RXG29532.1"/>
    </source>
</evidence>
<name>A0A1M5YUJ6_9FLAO</name>
<organism evidence="4 5">
    <name type="scientific">Leeuwenhoekiella palythoae</name>
    <dbReference type="NCBI Taxonomy" id="573501"/>
    <lineage>
        <taxon>Bacteria</taxon>
        <taxon>Pseudomonadati</taxon>
        <taxon>Bacteroidota</taxon>
        <taxon>Flavobacteriia</taxon>
        <taxon>Flavobacteriales</taxon>
        <taxon>Flavobacteriaceae</taxon>
        <taxon>Leeuwenhoekiella</taxon>
    </lineage>
</organism>
<reference evidence="3 6" key="3">
    <citation type="submission" date="2018-07" db="EMBL/GenBank/DDBJ databases">
        <title>Leeuwenhoekiella genomics.</title>
        <authorList>
            <person name="Tahon G."/>
            <person name="Willems A."/>
        </authorList>
    </citation>
    <scope>NUCLEOTIDE SEQUENCE [LARGE SCALE GENOMIC DNA]</scope>
    <source>
        <strain evidence="3 6">LMG 24856</strain>
    </source>
</reference>
<reference evidence="4" key="2">
    <citation type="submission" date="2016-11" db="EMBL/GenBank/DDBJ databases">
        <authorList>
            <person name="Jaros S."/>
            <person name="Januszkiewicz K."/>
            <person name="Wedrychowicz H."/>
        </authorList>
    </citation>
    <scope>NUCLEOTIDE SEQUENCE [LARGE SCALE GENOMIC DNA]</scope>
    <source>
        <strain evidence="4">DSM 19859</strain>
    </source>
</reference>
<feature type="coiled-coil region" evidence="1">
    <location>
        <begin position="74"/>
        <end position="108"/>
    </location>
</feature>
<dbReference type="AlphaFoldDB" id="A0A1M5YUJ6"/>
<dbReference type="RefSeq" id="WP_072983281.1">
    <property type="nucleotide sequence ID" value="NZ_FQXT01000004.1"/>
</dbReference>
<feature type="signal peptide" evidence="2">
    <location>
        <begin position="1"/>
        <end position="21"/>
    </location>
</feature>
<evidence type="ECO:0000313" key="5">
    <source>
        <dbReference type="Proteomes" id="UP000184240"/>
    </source>
</evidence>
<proteinExistence type="predicted"/>
<accession>A0A1M5YUJ6</accession>
<dbReference type="Proteomes" id="UP000290037">
    <property type="component" value="Unassembled WGS sequence"/>
</dbReference>
<sequence length="345" mass="39653">MRFLLLLLITLSSVLPQKTFAQETEKEETIATLNAKKEEVVQKEKEALKIEVLAINKRFENGELTEEEATILKKEAAKKHARNIEDKLAILESKIDLLERNETDLDDDSIFGIFIGNDKVTLGSGDKEEVVYDRRTTSDIVLGIGFNNAIIDGQSLNDSPYKIGGSRFFELGLAWKTRVFDNTNFLRLKYGFSFQFNGLKIDDNQYLVEQGDQTVLETFPLDLDKSKFRMDHLVFPVHFEIGPSTKKVHDDYFRYSTHNQFKLGLGGYAGFNLLTIQKLKYEENGEDRKDKFKQNFNTNNFIYGVSGYIAFGDTALYVKYDLNTIFKNNPVEQRNFSVGLRFDMD</sequence>
<evidence type="ECO:0000256" key="1">
    <source>
        <dbReference type="SAM" id="Coils"/>
    </source>
</evidence>
<dbReference type="OrthoDB" id="1466811at2"/>
<dbReference type="STRING" id="573501.SAMN04487999_2358"/>
<keyword evidence="1" id="KW-0175">Coiled coil</keyword>
<evidence type="ECO:0000313" key="4">
    <source>
        <dbReference type="EMBL" id="SHI15599.1"/>
    </source>
</evidence>
<protein>
    <recommendedName>
        <fullName evidence="7">Outer membrane protein beta-barrel domain-containing protein</fullName>
    </recommendedName>
</protein>
<dbReference type="EMBL" id="QOVN01000003">
    <property type="protein sequence ID" value="RXG29532.1"/>
    <property type="molecule type" value="Genomic_DNA"/>
</dbReference>
<evidence type="ECO:0008006" key="7">
    <source>
        <dbReference type="Google" id="ProtNLM"/>
    </source>
</evidence>
<feature type="chain" id="PRO_5013064900" description="Outer membrane protein beta-barrel domain-containing protein" evidence="2">
    <location>
        <begin position="22"/>
        <end position="345"/>
    </location>
</feature>
<keyword evidence="2" id="KW-0732">Signal</keyword>